<dbReference type="RefSeq" id="WP_123684988.1">
    <property type="nucleotide sequence ID" value="NZ_RKHY01000001.1"/>
</dbReference>
<evidence type="ECO:0000313" key="3">
    <source>
        <dbReference type="Proteomes" id="UP000274843"/>
    </source>
</evidence>
<name>A0A3N2H049_9PSEU</name>
<reference evidence="2 3" key="1">
    <citation type="submission" date="2018-11" db="EMBL/GenBank/DDBJ databases">
        <title>Sequencing the genomes of 1000 actinobacteria strains.</title>
        <authorList>
            <person name="Klenk H.-P."/>
        </authorList>
    </citation>
    <scope>NUCLEOTIDE SEQUENCE [LARGE SCALE GENOMIC DNA]</scope>
    <source>
        <strain evidence="2 3">DSM 44348</strain>
    </source>
</reference>
<dbReference type="EMBL" id="RKHY01000001">
    <property type="protein sequence ID" value="ROS42274.1"/>
    <property type="molecule type" value="Genomic_DNA"/>
</dbReference>
<dbReference type="Proteomes" id="UP000274843">
    <property type="component" value="Unassembled WGS sequence"/>
</dbReference>
<gene>
    <name evidence="2" type="ORF">EDD35_4660</name>
</gene>
<proteinExistence type="predicted"/>
<dbReference type="AlphaFoldDB" id="A0A3N2H049"/>
<dbReference type="GeneID" id="301845983"/>
<comment type="caution">
    <text evidence="2">The sequence shown here is derived from an EMBL/GenBank/DDBJ whole genome shotgun (WGS) entry which is preliminary data.</text>
</comment>
<keyword evidence="3" id="KW-1185">Reference proteome</keyword>
<evidence type="ECO:0000313" key="2">
    <source>
        <dbReference type="EMBL" id="ROS42274.1"/>
    </source>
</evidence>
<evidence type="ECO:0000256" key="1">
    <source>
        <dbReference type="SAM" id="SignalP"/>
    </source>
</evidence>
<protein>
    <submittedName>
        <fullName evidence="2">Uncharacterized protein</fullName>
    </submittedName>
</protein>
<feature type="chain" id="PRO_5038728126" evidence="1">
    <location>
        <begin position="18"/>
        <end position="68"/>
    </location>
</feature>
<keyword evidence="1" id="KW-0732">Signal</keyword>
<organism evidence="2 3">
    <name type="scientific">Amycolatopsis thermoflava</name>
    <dbReference type="NCBI Taxonomy" id="84480"/>
    <lineage>
        <taxon>Bacteria</taxon>
        <taxon>Bacillati</taxon>
        <taxon>Actinomycetota</taxon>
        <taxon>Actinomycetes</taxon>
        <taxon>Pseudonocardiales</taxon>
        <taxon>Pseudonocardiaceae</taxon>
        <taxon>Amycolatopsis</taxon>
        <taxon>Amycolatopsis methanolica group</taxon>
    </lineage>
</organism>
<accession>A0A3N2H049</accession>
<sequence length="68" mass="7165">MNRIALAALLVPLASCSAPTSPAPAHRHIVQTQQKPWHTGDIPGKMRTTAQNALTTLTALLPTAVSRA</sequence>
<feature type="signal peptide" evidence="1">
    <location>
        <begin position="1"/>
        <end position="17"/>
    </location>
</feature>